<dbReference type="SUPFAM" id="SSF46785">
    <property type="entry name" value="Winged helix' DNA-binding domain"/>
    <property type="match status" value="1"/>
</dbReference>
<dbReference type="Gene3D" id="1.10.10.10">
    <property type="entry name" value="Winged helix-like DNA-binding domain superfamily/Winged helix DNA-binding domain"/>
    <property type="match status" value="1"/>
</dbReference>
<dbReference type="InterPro" id="IPR036388">
    <property type="entry name" value="WH-like_DNA-bd_sf"/>
</dbReference>
<dbReference type="PANTHER" id="PTHR30126:SF40">
    <property type="entry name" value="HTH-TYPE TRANSCRIPTIONAL REGULATOR GLTR"/>
    <property type="match status" value="1"/>
</dbReference>
<dbReference type="PRINTS" id="PR00039">
    <property type="entry name" value="HTHLYSR"/>
</dbReference>
<dbReference type="InterPro" id="IPR036390">
    <property type="entry name" value="WH_DNA-bd_sf"/>
</dbReference>
<name>A0A2X3JGE6_9ENTR</name>
<evidence type="ECO:0000256" key="1">
    <source>
        <dbReference type="ARBA" id="ARBA00009437"/>
    </source>
</evidence>
<comment type="similarity">
    <text evidence="1">Belongs to the LysR transcriptional regulatory family.</text>
</comment>
<evidence type="ECO:0000256" key="3">
    <source>
        <dbReference type="ARBA" id="ARBA00023125"/>
    </source>
</evidence>
<reference evidence="6 7" key="1">
    <citation type="submission" date="2018-06" db="EMBL/GenBank/DDBJ databases">
        <authorList>
            <consortium name="Pathogen Informatics"/>
            <person name="Doyle S."/>
        </authorList>
    </citation>
    <scope>NUCLEOTIDE SEQUENCE [LARGE SCALE GENOMIC DNA]</scope>
    <source>
        <strain evidence="6 7">NCTC12120</strain>
    </source>
</reference>
<dbReference type="PROSITE" id="PS50931">
    <property type="entry name" value="HTH_LYSR"/>
    <property type="match status" value="1"/>
</dbReference>
<dbReference type="EMBL" id="UAVU01000011">
    <property type="protein sequence ID" value="SQC93815.1"/>
    <property type="molecule type" value="Genomic_DNA"/>
</dbReference>
<evidence type="ECO:0000256" key="4">
    <source>
        <dbReference type="ARBA" id="ARBA00023163"/>
    </source>
</evidence>
<dbReference type="GO" id="GO:0003700">
    <property type="term" value="F:DNA-binding transcription factor activity"/>
    <property type="evidence" value="ECO:0007669"/>
    <property type="project" value="InterPro"/>
</dbReference>
<evidence type="ECO:0000313" key="7">
    <source>
        <dbReference type="Proteomes" id="UP000251197"/>
    </source>
</evidence>
<feature type="domain" description="HTH lysR-type" evidence="5">
    <location>
        <begin position="1"/>
        <end position="41"/>
    </location>
</feature>
<organism evidence="6 7">
    <name type="scientific">Cedecea neteri</name>
    <dbReference type="NCBI Taxonomy" id="158822"/>
    <lineage>
        <taxon>Bacteria</taxon>
        <taxon>Pseudomonadati</taxon>
        <taxon>Pseudomonadota</taxon>
        <taxon>Gammaproteobacteria</taxon>
        <taxon>Enterobacterales</taxon>
        <taxon>Enterobacteriaceae</taxon>
        <taxon>Cedecea</taxon>
    </lineage>
</organism>
<dbReference type="Proteomes" id="UP000251197">
    <property type="component" value="Unassembled WGS sequence"/>
</dbReference>
<evidence type="ECO:0000256" key="2">
    <source>
        <dbReference type="ARBA" id="ARBA00023015"/>
    </source>
</evidence>
<evidence type="ECO:0000313" key="6">
    <source>
        <dbReference type="EMBL" id="SQC93815.1"/>
    </source>
</evidence>
<dbReference type="GO" id="GO:0000976">
    <property type="term" value="F:transcription cis-regulatory region binding"/>
    <property type="evidence" value="ECO:0007669"/>
    <property type="project" value="TreeGrafter"/>
</dbReference>
<keyword evidence="3" id="KW-0238">DNA-binding</keyword>
<accession>A0A2X3JGE6</accession>
<evidence type="ECO:0000259" key="5">
    <source>
        <dbReference type="PROSITE" id="PS50931"/>
    </source>
</evidence>
<dbReference type="InterPro" id="IPR000847">
    <property type="entry name" value="LysR_HTH_N"/>
</dbReference>
<dbReference type="PANTHER" id="PTHR30126">
    <property type="entry name" value="HTH-TYPE TRANSCRIPTIONAL REGULATOR"/>
    <property type="match status" value="1"/>
</dbReference>
<dbReference type="AlphaFoldDB" id="A0A2X3JGE6"/>
<sequence>MTKAAQRLGRVQSNITTRIQQLEEDLGVALFVRDSKKMILSPEGESFLSYTNKILSLAKRRGRRCIRVSLQVHCIWAQWKPPPSAA</sequence>
<protein>
    <submittedName>
        <fullName evidence="6">HTH-type transcriptional regulator YofA</fullName>
    </submittedName>
</protein>
<keyword evidence="4" id="KW-0804">Transcription</keyword>
<dbReference type="Pfam" id="PF00126">
    <property type="entry name" value="HTH_1"/>
    <property type="match status" value="1"/>
</dbReference>
<proteinExistence type="inferred from homology"/>
<keyword evidence="2" id="KW-0805">Transcription regulation</keyword>
<gene>
    <name evidence="6" type="primary">yofA_3</name>
    <name evidence="6" type="ORF">NCTC12120_06930</name>
</gene>